<dbReference type="AlphaFoldDB" id="A0A5M6CUA1"/>
<evidence type="ECO:0000313" key="4">
    <source>
        <dbReference type="Proteomes" id="UP000324479"/>
    </source>
</evidence>
<dbReference type="EMBL" id="VWOX01000025">
    <property type="protein sequence ID" value="KAA5538824.1"/>
    <property type="molecule type" value="Genomic_DNA"/>
</dbReference>
<gene>
    <name evidence="3" type="ORF">FYK55_26425</name>
</gene>
<protein>
    <submittedName>
        <fullName evidence="3">Helix-turn-helix domain-containing protein</fullName>
    </submittedName>
</protein>
<comment type="caution">
    <text evidence="3">The sequence shown here is derived from an EMBL/GenBank/DDBJ whole genome shotgun (WGS) entry which is preliminary data.</text>
</comment>
<proteinExistence type="predicted"/>
<dbReference type="InterPro" id="IPR036388">
    <property type="entry name" value="WH-like_DNA-bd_sf"/>
</dbReference>
<dbReference type="Gene3D" id="1.10.10.10">
    <property type="entry name" value="Winged helix-like DNA-binding domain superfamily/Winged helix DNA-binding domain"/>
    <property type="match status" value="1"/>
</dbReference>
<accession>A0A5M6CUA1</accession>
<feature type="region of interest" description="Disordered" evidence="1">
    <location>
        <begin position="116"/>
        <end position="152"/>
    </location>
</feature>
<name>A0A5M6CUA1_9BACT</name>
<reference evidence="3 4" key="1">
    <citation type="submission" date="2019-08" db="EMBL/GenBank/DDBJ databases">
        <authorList>
            <person name="Dhanesh K."/>
            <person name="Kumar G."/>
            <person name="Sasikala C."/>
            <person name="Venkata Ramana C."/>
        </authorList>
    </citation>
    <scope>NUCLEOTIDE SEQUENCE [LARGE SCALE GENOMIC DNA]</scope>
    <source>
        <strain evidence="3 4">JC645</strain>
    </source>
</reference>
<dbReference type="InterPro" id="IPR036390">
    <property type="entry name" value="WH_DNA-bd_sf"/>
</dbReference>
<evidence type="ECO:0000313" key="3">
    <source>
        <dbReference type="EMBL" id="KAA5538824.1"/>
    </source>
</evidence>
<dbReference type="RefSeq" id="WP_150079648.1">
    <property type="nucleotide sequence ID" value="NZ_VWOX01000025.1"/>
</dbReference>
<feature type="compositionally biased region" description="Low complexity" evidence="1">
    <location>
        <begin position="129"/>
        <end position="148"/>
    </location>
</feature>
<evidence type="ECO:0000256" key="1">
    <source>
        <dbReference type="SAM" id="MobiDB-lite"/>
    </source>
</evidence>
<dbReference type="InterPro" id="IPR013196">
    <property type="entry name" value="HTH_11"/>
</dbReference>
<organism evidence="3 4">
    <name type="scientific">Roseiconus nitratireducens</name>
    <dbReference type="NCBI Taxonomy" id="2605748"/>
    <lineage>
        <taxon>Bacteria</taxon>
        <taxon>Pseudomonadati</taxon>
        <taxon>Planctomycetota</taxon>
        <taxon>Planctomycetia</taxon>
        <taxon>Pirellulales</taxon>
        <taxon>Pirellulaceae</taxon>
        <taxon>Roseiconus</taxon>
    </lineage>
</organism>
<feature type="domain" description="Helix-turn-helix type 11" evidence="2">
    <location>
        <begin position="26"/>
        <end position="52"/>
    </location>
</feature>
<dbReference type="Proteomes" id="UP000324479">
    <property type="component" value="Unassembled WGS sequence"/>
</dbReference>
<sequence>MRYRLDRALRILNLLQSGRGYDPVGLTVELNVNRRTVYRDIALLREMGINIEFDSQQASYVIRGAGGSDAARINPSRLRDALGRAFSSDHQDSSVEAIIRQVAHFLAGTFDDPDLDLPAADEASEADSADPNSPAATPATQTTADSSAGETSVGTVAIDTPAATSRNQLADVSPEALAGHLTQQLMSLRTDGRDDWKTLHAQPKSSVSPQSWCDASDSLDMLRQAMLSGHVVETWKAPVNDRQSEAAAAHHLRLIEFTVTKAGVTVLGTDAEGRLVQAASDYVRVLSETFSEESVSVGPGVSE</sequence>
<keyword evidence="4" id="KW-1185">Reference proteome</keyword>
<evidence type="ECO:0000259" key="2">
    <source>
        <dbReference type="Pfam" id="PF08279"/>
    </source>
</evidence>
<dbReference type="SUPFAM" id="SSF46785">
    <property type="entry name" value="Winged helix' DNA-binding domain"/>
    <property type="match status" value="1"/>
</dbReference>
<dbReference type="Pfam" id="PF08279">
    <property type="entry name" value="HTH_11"/>
    <property type="match status" value="1"/>
</dbReference>